<dbReference type="PANTHER" id="PTHR37841">
    <property type="entry name" value="GLR2918 PROTEIN"/>
    <property type="match status" value="1"/>
</dbReference>
<reference evidence="2" key="1">
    <citation type="journal article" date="2019" name="Int. J. Syst. Evol. Microbiol.">
        <title>The Global Catalogue of Microorganisms (GCM) 10K type strain sequencing project: providing services to taxonomists for standard genome sequencing and annotation.</title>
        <authorList>
            <consortium name="The Broad Institute Genomics Platform"/>
            <consortium name="The Broad Institute Genome Sequencing Center for Infectious Disease"/>
            <person name="Wu L."/>
            <person name="Ma J."/>
        </authorList>
    </citation>
    <scope>NUCLEOTIDE SEQUENCE [LARGE SCALE GENOMIC DNA]</scope>
    <source>
        <strain evidence="2">KCTC 12907</strain>
    </source>
</reference>
<name>A0ABW2FIY3_9BACL</name>
<protein>
    <submittedName>
        <fullName evidence="1">WG repeat-containing protein</fullName>
    </submittedName>
</protein>
<dbReference type="Pfam" id="PF14903">
    <property type="entry name" value="WG_beta_rep"/>
    <property type="match status" value="6"/>
</dbReference>
<comment type="caution">
    <text evidence="1">The sequence shown here is derived from an EMBL/GenBank/DDBJ whole genome shotgun (WGS) entry which is preliminary data.</text>
</comment>
<organism evidence="1 2">
    <name type="scientific">Cohnella cellulosilytica</name>
    <dbReference type="NCBI Taxonomy" id="986710"/>
    <lineage>
        <taxon>Bacteria</taxon>
        <taxon>Bacillati</taxon>
        <taxon>Bacillota</taxon>
        <taxon>Bacilli</taxon>
        <taxon>Bacillales</taxon>
        <taxon>Paenibacillaceae</taxon>
        <taxon>Cohnella</taxon>
    </lineage>
</organism>
<proteinExistence type="predicted"/>
<dbReference type="PANTHER" id="PTHR37841:SF1">
    <property type="entry name" value="DUF3298 DOMAIN-CONTAINING PROTEIN"/>
    <property type="match status" value="1"/>
</dbReference>
<evidence type="ECO:0000313" key="1">
    <source>
        <dbReference type="EMBL" id="MFC7151934.1"/>
    </source>
</evidence>
<evidence type="ECO:0000313" key="2">
    <source>
        <dbReference type="Proteomes" id="UP001596378"/>
    </source>
</evidence>
<dbReference type="SUPFAM" id="SSF69360">
    <property type="entry name" value="Cell wall binding repeat"/>
    <property type="match status" value="1"/>
</dbReference>
<dbReference type="EMBL" id="JBHTAI010000019">
    <property type="protein sequence ID" value="MFC7151934.1"/>
    <property type="molecule type" value="Genomic_DNA"/>
</dbReference>
<gene>
    <name evidence="1" type="ORF">ACFQMJ_25640</name>
</gene>
<dbReference type="InterPro" id="IPR032774">
    <property type="entry name" value="WG_beta_rep"/>
</dbReference>
<accession>A0ABW2FIY3</accession>
<keyword evidence="2" id="KW-1185">Reference proteome</keyword>
<sequence>MKTIQENHLKSIYPIGLKRTLIPFEQDGKWGYFDQEGNVKIQPFYDDADAFSEGLAGVRISDFWGFINEEGSVVVTPEYHFVGPFVKGQSLVKNSKGYFLIDQSGAQIKTIAENFEIDEPIEQAASHGELIKIQHEARFGYINFSGDIVISPQYVESGTFSNGLAWVKSDQDRYSFIDSSGTTTIELPVHMIPDSFSEGMAAVRNIDSLKSGFIDKSGQLIIAFSLSNPDSFSEGLTTVIVNNGKMGYIDSQGHPVIEGAYDEALPFINGTALVSIGDKSGFIDKKGDLVAPMQQYDYVDIQSYYSDSSVVFVLQDGKYKYINRHSGKTIFEIQ</sequence>
<dbReference type="RefSeq" id="WP_378046552.1">
    <property type="nucleotide sequence ID" value="NZ_JBHMDN010000011.1"/>
</dbReference>
<dbReference type="Proteomes" id="UP001596378">
    <property type="component" value="Unassembled WGS sequence"/>
</dbReference>